<keyword evidence="5" id="KW-1185">Reference proteome</keyword>
<dbReference type="PANTHER" id="PTHR10357">
    <property type="entry name" value="ALPHA-AMYLASE FAMILY MEMBER"/>
    <property type="match status" value="1"/>
</dbReference>
<organism evidence="4 5">
    <name type="scientific">Aspergillus mulundensis</name>
    <dbReference type="NCBI Taxonomy" id="1810919"/>
    <lineage>
        <taxon>Eukaryota</taxon>
        <taxon>Fungi</taxon>
        <taxon>Dikarya</taxon>
        <taxon>Ascomycota</taxon>
        <taxon>Pezizomycotina</taxon>
        <taxon>Eurotiomycetes</taxon>
        <taxon>Eurotiomycetidae</taxon>
        <taxon>Eurotiales</taxon>
        <taxon>Aspergillaceae</taxon>
        <taxon>Aspergillus</taxon>
        <taxon>Aspergillus subgen. Nidulantes</taxon>
    </lineage>
</organism>
<reference evidence="4 5" key="1">
    <citation type="journal article" date="2018" name="IMA Fungus">
        <title>IMA Genome-F 9: Draft genome sequence of Annulohypoxylon stygium, Aspergillus mulundensis, Berkeleyomyces basicola (syn. Thielaviopsis basicola), Ceratocystis smalleyi, two Cercospora beticola strains, Coleophoma cylindrospora, Fusarium fracticaudum, Phialophora cf. hyalina, and Morchella septimelata.</title>
        <authorList>
            <person name="Wingfield B.D."/>
            <person name="Bills G.F."/>
            <person name="Dong Y."/>
            <person name="Huang W."/>
            <person name="Nel W.J."/>
            <person name="Swalarsk-Parry B.S."/>
            <person name="Vaghefi N."/>
            <person name="Wilken P.M."/>
            <person name="An Z."/>
            <person name="de Beer Z.W."/>
            <person name="De Vos L."/>
            <person name="Chen L."/>
            <person name="Duong T.A."/>
            <person name="Gao Y."/>
            <person name="Hammerbacher A."/>
            <person name="Kikkert J.R."/>
            <person name="Li Y."/>
            <person name="Li H."/>
            <person name="Li K."/>
            <person name="Li Q."/>
            <person name="Liu X."/>
            <person name="Ma X."/>
            <person name="Naidoo K."/>
            <person name="Pethybridge S.J."/>
            <person name="Sun J."/>
            <person name="Steenkamp E.T."/>
            <person name="van der Nest M.A."/>
            <person name="van Wyk S."/>
            <person name="Wingfield M.J."/>
            <person name="Xiong C."/>
            <person name="Yue Q."/>
            <person name="Zhang X."/>
        </authorList>
    </citation>
    <scope>NUCLEOTIDE SEQUENCE [LARGE SCALE GENOMIC DNA]</scope>
    <source>
        <strain evidence="4 5">DSM 5745</strain>
    </source>
</reference>
<sequence length="225" mass="26080">MGREITVSNKIDLCTPLRNEKKQARPDNSSDEPCDPYIYCWGSWTGIIDKLDYIQDFGFTAVQTSPVVEKIPDDTVHGEAYHGYWPQNMYALNEHFGTADELRRLFKELHKRGMYLMVDVVINDMAQAVNNSTTDDGEPSINWSRLIPFNDEKYYHPFFKIQTLTKRSLIRPRAAHERPIRAVQPRNALENIVPHPRPSLQYHSNAQQAPQPRNPPRQALRLNHT</sequence>
<dbReference type="RefSeq" id="XP_026607252.1">
    <property type="nucleotide sequence ID" value="XM_026744089.1"/>
</dbReference>
<dbReference type="PANTHER" id="PTHR10357:SF208">
    <property type="entry name" value="ALPHA-AMYLASE"/>
    <property type="match status" value="1"/>
</dbReference>
<dbReference type="OrthoDB" id="204980at2759"/>
<evidence type="ECO:0000259" key="3">
    <source>
        <dbReference type="SMART" id="SM00642"/>
    </source>
</evidence>
<evidence type="ECO:0000313" key="4">
    <source>
        <dbReference type="EMBL" id="RDW90298.1"/>
    </source>
</evidence>
<feature type="domain" description="Glycosyl hydrolase family 13 catalytic" evidence="3">
    <location>
        <begin position="23"/>
        <end position="221"/>
    </location>
</feature>
<dbReference type="Pfam" id="PF00128">
    <property type="entry name" value="Alpha-amylase"/>
    <property type="match status" value="1"/>
</dbReference>
<dbReference type="SUPFAM" id="SSF51445">
    <property type="entry name" value="(Trans)glycosidases"/>
    <property type="match status" value="1"/>
</dbReference>
<dbReference type="InterPro" id="IPR017853">
    <property type="entry name" value="GH"/>
</dbReference>
<dbReference type="Proteomes" id="UP000256690">
    <property type="component" value="Unassembled WGS sequence"/>
</dbReference>
<protein>
    <recommendedName>
        <fullName evidence="3">Glycosyl hydrolase family 13 catalytic domain-containing protein</fullName>
    </recommendedName>
</protein>
<evidence type="ECO:0000256" key="1">
    <source>
        <dbReference type="ARBA" id="ARBA00008061"/>
    </source>
</evidence>
<dbReference type="GO" id="GO:0005975">
    <property type="term" value="P:carbohydrate metabolic process"/>
    <property type="evidence" value="ECO:0007669"/>
    <property type="project" value="InterPro"/>
</dbReference>
<comment type="similarity">
    <text evidence="1">Belongs to the glycosyl hydrolase 13 family.</text>
</comment>
<dbReference type="GeneID" id="38112443"/>
<proteinExistence type="inferred from homology"/>
<dbReference type="SMART" id="SM00642">
    <property type="entry name" value="Aamy"/>
    <property type="match status" value="1"/>
</dbReference>
<dbReference type="EMBL" id="PVWQ01000002">
    <property type="protein sequence ID" value="RDW90298.1"/>
    <property type="molecule type" value="Genomic_DNA"/>
</dbReference>
<gene>
    <name evidence="4" type="ORF">DSM5745_02073</name>
</gene>
<dbReference type="AlphaFoldDB" id="A0A3D8SWZ3"/>
<accession>A0A3D8SWZ3</accession>
<evidence type="ECO:0000256" key="2">
    <source>
        <dbReference type="SAM" id="MobiDB-lite"/>
    </source>
</evidence>
<feature type="region of interest" description="Disordered" evidence="2">
    <location>
        <begin position="178"/>
        <end position="225"/>
    </location>
</feature>
<name>A0A3D8SWZ3_9EURO</name>
<comment type="caution">
    <text evidence="4">The sequence shown here is derived from an EMBL/GenBank/DDBJ whole genome shotgun (WGS) entry which is preliminary data.</text>
</comment>
<feature type="compositionally biased region" description="Low complexity" evidence="2">
    <location>
        <begin position="205"/>
        <end position="225"/>
    </location>
</feature>
<dbReference type="Gene3D" id="3.20.20.80">
    <property type="entry name" value="Glycosidases"/>
    <property type="match status" value="1"/>
</dbReference>
<evidence type="ECO:0000313" key="5">
    <source>
        <dbReference type="Proteomes" id="UP000256690"/>
    </source>
</evidence>
<dbReference type="STRING" id="1810919.A0A3D8SWZ3"/>
<dbReference type="InterPro" id="IPR006047">
    <property type="entry name" value="GH13_cat_dom"/>
</dbReference>